<dbReference type="Gene3D" id="3.40.50.2000">
    <property type="entry name" value="Glycogen Phosphorylase B"/>
    <property type="match status" value="3"/>
</dbReference>
<dbReference type="SUPFAM" id="SSF53756">
    <property type="entry name" value="UDP-Glycosyltransferase/glycogen phosphorylase"/>
    <property type="match status" value="2"/>
</dbReference>
<dbReference type="CDD" id="cd03809">
    <property type="entry name" value="GT4_MtfB-like"/>
    <property type="match status" value="2"/>
</dbReference>
<evidence type="ECO:0000313" key="4">
    <source>
        <dbReference type="EMBL" id="MCD9098597.1"/>
    </source>
</evidence>
<dbReference type="Pfam" id="PF13439">
    <property type="entry name" value="Glyco_transf_4"/>
    <property type="match status" value="1"/>
</dbReference>
<dbReference type="RefSeq" id="WP_232137952.1">
    <property type="nucleotide sequence ID" value="NZ_JAJQKU010000007.1"/>
</dbReference>
<dbReference type="InterPro" id="IPR028098">
    <property type="entry name" value="Glyco_trans_4-like_N"/>
</dbReference>
<name>A0ABS8UIC3_9GAMM</name>
<organism evidence="4 5">
    <name type="scientific">Luteimonas fraxinea</name>
    <dbReference type="NCBI Taxonomy" id="2901869"/>
    <lineage>
        <taxon>Bacteria</taxon>
        <taxon>Pseudomonadati</taxon>
        <taxon>Pseudomonadota</taxon>
        <taxon>Gammaproteobacteria</taxon>
        <taxon>Lysobacterales</taxon>
        <taxon>Lysobacteraceae</taxon>
        <taxon>Luteimonas</taxon>
    </lineage>
</organism>
<feature type="domain" description="Glycosyl transferase family 1" evidence="2">
    <location>
        <begin position="816"/>
        <end position="964"/>
    </location>
</feature>
<evidence type="ECO:0000313" key="5">
    <source>
        <dbReference type="Proteomes" id="UP001430360"/>
    </source>
</evidence>
<reference evidence="4" key="1">
    <citation type="submission" date="2021-12" db="EMBL/GenBank/DDBJ databases">
        <authorList>
            <person name="Ulrich A."/>
        </authorList>
    </citation>
    <scope>NUCLEOTIDE SEQUENCE</scope>
    <source>
        <strain evidence="4">A1P009</strain>
    </source>
</reference>
<dbReference type="Pfam" id="PF00534">
    <property type="entry name" value="Glycos_transf_1"/>
    <property type="match status" value="2"/>
</dbReference>
<evidence type="ECO:0000259" key="2">
    <source>
        <dbReference type="Pfam" id="PF00534"/>
    </source>
</evidence>
<feature type="domain" description="Glycosyl transferase family 1" evidence="2">
    <location>
        <begin position="229"/>
        <end position="379"/>
    </location>
</feature>
<sequence length="1161" mass="127299">MRIAVDLQACQFNGRYRGIGRYSLNLVEHMLEVAGDHEFIVCLNDTADGDGIYPLVDRLARRMPRENIRVWSSMAGVGAVDESAAAAARRRHACLLRDTYLASLRPDVVHAASLFEGFGDDTAVRIASEEGLAPRTAVTLYDLIPLLRPAEYLQHPLVDRWYRERVADLRNAGMLLAISEASRREAIEHLGLPEDNIAMISSGVDPVFAPWRGTPSEIRAFRRRFGLCEQFVLYTGGFDSRKNLSRLVRAWAAARKLPDSQLVFAGMGEPNAIAELRAVAASEGLADDALRFLGYVSDEDLVRLYSITSLFAFPSIHEGFGLPILEAMACGAPVIAADATSLPEVVGLRDALFDPMSIASLTEKIEQVLDGPGFAERLRLHAVKQSRHFSWERSARQAVTALEELGSRQRQPVWRVSRVAHSEAASRERLDGLRQAAPGATVAASRQLAQGDIAVTVQCGDNDALSSTTLLLDASLRESGAVSIADMYATHGYAFARLHAQGRALHPGAPMAWRPPVDVDGFGFDPATAMRIPLNRQTGIPAEWRLLPEDSDSHFAANAIELAAGLGQSGHRALLRRLVERAGAIPAEQSLAADDLAPFAVAAARNHPDSASRRQLLLDVSELVHQDQATGIQRVVRRVLTALLDWRAPDIRVEPVFLAADGRYRYAAAFTSRFLGLDAPVRDDDLIDYVRGDVFLGLDLAQQCVVRSSDWFQRIRAAGVEVHFVIYDLLPWIRSEFFHPAARPNFEAWLHALSILADGVVCISRAVADEFISHLEALTLSARKSPLKIGYFHLGADLDADVTRRSTTPAELETAALIPKDVPVVLMVSTLEPRKGYQQTLDAFDLLWQDGDDVTLVIVGKLGWMFEHFAQRLRTHPQWMRQLFWFEAASDGMLQTLYREATVLLAASEGEGFGLPLIEAAQSGIPLLCRELPVFREVAGPHAAYFQARSGWELAQAMRDWLSSWRAGAGVPSSAGLRWQTWQASTRQLLDVVLKGDWYAEWRAGNRRILPAFSTRFATQVGILQGGCMGTTGEAGLLLHGPYIPLSAGHHRLSIRGRLRATNASTAWAEIVHTRGEIQVVRFALAGTSASGIILDLPFELDDDVQDLEVRIWVGEGDIASIASIGIIPFENARAPTLVHAQRARAVVGAGACVSSVTGFR</sequence>
<reference evidence="4" key="2">
    <citation type="journal article" date="2022" name="Syst. Appl. Microbiol.">
        <title>Physiological and genomic characterisation of Luteimonas fraxinea sp. nov., a bacterial species associated with trees tolerant to ash dieback.</title>
        <authorList>
            <person name="Ulrich K."/>
            <person name="Becker R."/>
            <person name="Behrendt U."/>
            <person name="Kube M."/>
            <person name="Schneck V."/>
            <person name="Ulrich A."/>
        </authorList>
    </citation>
    <scope>NUCLEOTIDE SEQUENCE</scope>
    <source>
        <strain evidence="4">A1P009</strain>
    </source>
</reference>
<dbReference type="EMBL" id="JAJQKU010000007">
    <property type="protein sequence ID" value="MCD9098597.1"/>
    <property type="molecule type" value="Genomic_DNA"/>
</dbReference>
<evidence type="ECO:0000259" key="3">
    <source>
        <dbReference type="Pfam" id="PF13439"/>
    </source>
</evidence>
<gene>
    <name evidence="4" type="ORF">LTT95_16785</name>
</gene>
<keyword evidence="1" id="KW-0808">Transferase</keyword>
<proteinExistence type="predicted"/>
<dbReference type="Proteomes" id="UP001430360">
    <property type="component" value="Unassembled WGS sequence"/>
</dbReference>
<dbReference type="PANTHER" id="PTHR46401">
    <property type="entry name" value="GLYCOSYLTRANSFERASE WBBK-RELATED"/>
    <property type="match status" value="1"/>
</dbReference>
<feature type="domain" description="Glycosyltransferase subfamily 4-like N-terminal" evidence="3">
    <location>
        <begin position="17"/>
        <end position="206"/>
    </location>
</feature>
<accession>A0ABS8UIC3</accession>
<dbReference type="PANTHER" id="PTHR46401:SF2">
    <property type="entry name" value="GLYCOSYLTRANSFERASE WBBK-RELATED"/>
    <property type="match status" value="1"/>
</dbReference>
<protein>
    <submittedName>
        <fullName evidence="4">Glycosyltransferase family 4 protein</fullName>
    </submittedName>
</protein>
<evidence type="ECO:0000256" key="1">
    <source>
        <dbReference type="ARBA" id="ARBA00022679"/>
    </source>
</evidence>
<keyword evidence="5" id="KW-1185">Reference proteome</keyword>
<comment type="caution">
    <text evidence="4">The sequence shown here is derived from an EMBL/GenBank/DDBJ whole genome shotgun (WGS) entry which is preliminary data.</text>
</comment>
<dbReference type="InterPro" id="IPR001296">
    <property type="entry name" value="Glyco_trans_1"/>
</dbReference>